<dbReference type="Gene3D" id="2.40.50.90">
    <property type="match status" value="1"/>
</dbReference>
<dbReference type="Proteomes" id="UP001208771">
    <property type="component" value="Unassembled WGS sequence"/>
</dbReference>
<dbReference type="PANTHER" id="PTHR12302:SF26">
    <property type="entry name" value="BLR1266 PROTEIN"/>
    <property type="match status" value="1"/>
</dbReference>
<protein>
    <submittedName>
        <fullName evidence="2">Thermonuclease family protein</fullName>
    </submittedName>
</protein>
<dbReference type="InterPro" id="IPR035437">
    <property type="entry name" value="SNase_OB-fold_sf"/>
</dbReference>
<sequence length="197" mass="21834">MRKLIFTLRDAVTAIAFVILAALIVAKLDEGSTERLSGPFRATDGDTLSRDGKRYRLEGIDAPERTQTCGGADAVWRCGEAAQAALRELVSAGGVECTGRSRDRYGRLLVVCRSGGRDLNGEMVRQGMAIAYGRPEVDYRREEQEARAARRGVWSGDFDRPQDWRRMNGSVADGGFDWLRSAVGRLFGFDTGHEWED</sequence>
<proteinExistence type="predicted"/>
<evidence type="ECO:0000313" key="2">
    <source>
        <dbReference type="EMBL" id="MCX8999816.1"/>
    </source>
</evidence>
<keyword evidence="3" id="KW-1185">Reference proteome</keyword>
<dbReference type="PANTHER" id="PTHR12302">
    <property type="entry name" value="EBNA2 BINDING PROTEIN P100"/>
    <property type="match status" value="1"/>
</dbReference>
<reference evidence="2" key="1">
    <citation type="submission" date="2022-07" db="EMBL/GenBank/DDBJ databases">
        <title>Ectorhizobium quercum gen.nov., sp. nov.</title>
        <authorList>
            <person name="Ma T."/>
            <person name="Li Y."/>
        </authorList>
    </citation>
    <scope>NUCLEOTIDE SEQUENCE</scope>
    <source>
        <strain evidence="2">BDR2-2</strain>
    </source>
</reference>
<dbReference type="RefSeq" id="WP_306413314.1">
    <property type="nucleotide sequence ID" value="NZ_JANFPI010000011.1"/>
</dbReference>
<name>A0AAE3N420_9HYPH</name>
<dbReference type="SMART" id="SM00318">
    <property type="entry name" value="SNc"/>
    <property type="match status" value="1"/>
</dbReference>
<dbReference type="EMBL" id="JANFPI010000011">
    <property type="protein sequence ID" value="MCX8999816.1"/>
    <property type="molecule type" value="Genomic_DNA"/>
</dbReference>
<evidence type="ECO:0000259" key="1">
    <source>
        <dbReference type="PROSITE" id="PS50830"/>
    </source>
</evidence>
<evidence type="ECO:0000313" key="3">
    <source>
        <dbReference type="Proteomes" id="UP001208771"/>
    </source>
</evidence>
<dbReference type="AlphaFoldDB" id="A0AAE3N420"/>
<comment type="caution">
    <text evidence="2">The sequence shown here is derived from an EMBL/GenBank/DDBJ whole genome shotgun (WGS) entry which is preliminary data.</text>
</comment>
<organism evidence="2 3">
    <name type="scientific">Ectorhizobium quercum</name>
    <dbReference type="NCBI Taxonomy" id="2965071"/>
    <lineage>
        <taxon>Bacteria</taxon>
        <taxon>Pseudomonadati</taxon>
        <taxon>Pseudomonadota</taxon>
        <taxon>Alphaproteobacteria</taxon>
        <taxon>Hyphomicrobiales</taxon>
        <taxon>Rhizobiaceae</taxon>
        <taxon>Ectorhizobium</taxon>
    </lineage>
</organism>
<dbReference type="Pfam" id="PF00565">
    <property type="entry name" value="SNase"/>
    <property type="match status" value="1"/>
</dbReference>
<dbReference type="PROSITE" id="PS50830">
    <property type="entry name" value="TNASE_3"/>
    <property type="match status" value="1"/>
</dbReference>
<dbReference type="SUPFAM" id="SSF50199">
    <property type="entry name" value="Staphylococcal nuclease"/>
    <property type="match status" value="1"/>
</dbReference>
<accession>A0AAE3N420</accession>
<gene>
    <name evidence="2" type="ORF">NOF55_22175</name>
</gene>
<dbReference type="InterPro" id="IPR016071">
    <property type="entry name" value="Staphylococal_nuclease_OB-fold"/>
</dbReference>
<feature type="domain" description="TNase-like" evidence="1">
    <location>
        <begin position="41"/>
        <end position="156"/>
    </location>
</feature>